<dbReference type="RefSeq" id="WP_267778104.1">
    <property type="nucleotide sequence ID" value="NZ_JAPNKE010000002.1"/>
</dbReference>
<sequence length="258" mass="28591">MQQQVTKARDRVDKRYRTRSGKALEERLTKIETGHPGTLRRLAEDTRKNTPPTAVAGQNIYSGKWRGFEANFQRDWWRKQKQPWTCYLCGRPIVAGARDRDAPSIEHKEPWARAKLGIATRTVCCNGSHWEVALTDDVRAVLQDENNLLPAHKGCNSAKNGPKDTDSIAPRRLGDCPGPGLCKAQGDLARSDPPPGAALLFPEGHVSKNMPFRALHLADARPADPAVMQCFSASRSVAWTTMSRRSMPCVTSVWAIPG</sequence>
<name>A0A9X3F0T7_9BACT</name>
<dbReference type="EMBL" id="JAPNKE010000002">
    <property type="protein sequence ID" value="MCY1013927.1"/>
    <property type="molecule type" value="Genomic_DNA"/>
</dbReference>
<gene>
    <name evidence="1" type="ORF">OV079_52060</name>
</gene>
<protein>
    <submittedName>
        <fullName evidence="1">Uncharacterized protein</fullName>
    </submittedName>
</protein>
<keyword evidence="2" id="KW-1185">Reference proteome</keyword>
<accession>A0A9X3F0T7</accession>
<reference evidence="1" key="1">
    <citation type="submission" date="2022-11" db="EMBL/GenBank/DDBJ databases">
        <title>Minimal conservation of predation-associated metabolite biosynthetic gene clusters underscores biosynthetic potential of Myxococcota including descriptions for ten novel species: Archangium lansinium sp. nov., Myxococcus landrumus sp. nov., Nannocystis bai.</title>
        <authorList>
            <person name="Ahearne A."/>
            <person name="Stevens C."/>
            <person name="Phillips K."/>
        </authorList>
    </citation>
    <scope>NUCLEOTIDE SEQUENCE</scope>
    <source>
        <strain evidence="1">Na p29</strain>
    </source>
</reference>
<dbReference type="Proteomes" id="UP001150924">
    <property type="component" value="Unassembled WGS sequence"/>
</dbReference>
<dbReference type="Gene3D" id="1.10.30.50">
    <property type="match status" value="1"/>
</dbReference>
<evidence type="ECO:0000313" key="2">
    <source>
        <dbReference type="Proteomes" id="UP001150924"/>
    </source>
</evidence>
<dbReference type="AlphaFoldDB" id="A0A9X3F0T7"/>
<evidence type="ECO:0000313" key="1">
    <source>
        <dbReference type="EMBL" id="MCY1013927.1"/>
    </source>
</evidence>
<proteinExistence type="predicted"/>
<organism evidence="1 2">
    <name type="scientific">Nannocystis pusilla</name>
    <dbReference type="NCBI Taxonomy" id="889268"/>
    <lineage>
        <taxon>Bacteria</taxon>
        <taxon>Pseudomonadati</taxon>
        <taxon>Myxococcota</taxon>
        <taxon>Polyangia</taxon>
        <taxon>Nannocystales</taxon>
        <taxon>Nannocystaceae</taxon>
        <taxon>Nannocystis</taxon>
    </lineage>
</organism>
<comment type="caution">
    <text evidence="1">The sequence shown here is derived from an EMBL/GenBank/DDBJ whole genome shotgun (WGS) entry which is preliminary data.</text>
</comment>